<reference evidence="2" key="1">
    <citation type="submission" date="2010-04" db="EMBL/GenBank/DDBJ databases">
        <authorList>
            <person name="Reid K.E."/>
            <person name="Liao N."/>
            <person name="Chan S."/>
            <person name="Docking R."/>
            <person name="Taylor G."/>
            <person name="Moore R."/>
            <person name="Mayo M."/>
            <person name="Munro S."/>
            <person name="King J."/>
            <person name="Yanchuk A."/>
            <person name="Holt R."/>
            <person name="Jones S."/>
            <person name="Marra M."/>
            <person name="Ritland C.E."/>
            <person name="Ritland K."/>
            <person name="Bohlmann J."/>
        </authorList>
    </citation>
    <scope>NUCLEOTIDE SEQUENCE</scope>
    <source>
        <tissue evidence="2">Bud</tissue>
    </source>
</reference>
<proteinExistence type="evidence at transcript level"/>
<organism evidence="2">
    <name type="scientific">Picea sitchensis</name>
    <name type="common">Sitka spruce</name>
    <name type="synonym">Pinus sitchensis</name>
    <dbReference type="NCBI Taxonomy" id="3332"/>
    <lineage>
        <taxon>Eukaryota</taxon>
        <taxon>Viridiplantae</taxon>
        <taxon>Streptophyta</taxon>
        <taxon>Embryophyta</taxon>
        <taxon>Tracheophyta</taxon>
        <taxon>Spermatophyta</taxon>
        <taxon>Pinopsida</taxon>
        <taxon>Pinidae</taxon>
        <taxon>Conifers I</taxon>
        <taxon>Pinales</taxon>
        <taxon>Pinaceae</taxon>
        <taxon>Picea</taxon>
    </lineage>
</organism>
<feature type="region of interest" description="Disordered" evidence="1">
    <location>
        <begin position="1"/>
        <end position="41"/>
    </location>
</feature>
<sequence>MSEVTAMLSTSVTLPVPTTPPGCNVRRKKVRRKVKPVDEAM</sequence>
<dbReference type="EMBL" id="BT123854">
    <property type="protein sequence ID" value="ADE77149.1"/>
    <property type="molecule type" value="mRNA"/>
</dbReference>
<evidence type="ECO:0000256" key="1">
    <source>
        <dbReference type="SAM" id="MobiDB-lite"/>
    </source>
</evidence>
<feature type="compositionally biased region" description="Basic residues" evidence="1">
    <location>
        <begin position="25"/>
        <end position="34"/>
    </location>
</feature>
<protein>
    <submittedName>
        <fullName evidence="2">Uncharacterized protein</fullName>
    </submittedName>
</protein>
<evidence type="ECO:0000313" key="2">
    <source>
        <dbReference type="EMBL" id="ADE77149.1"/>
    </source>
</evidence>
<name>D5AC80_PICSI</name>
<accession>D5AC80</accession>
<dbReference type="AlphaFoldDB" id="D5AC80"/>